<gene>
    <name evidence="4" type="ORF">GCM10007964_07950</name>
</gene>
<dbReference type="Proteomes" id="UP000645217">
    <property type="component" value="Unassembled WGS sequence"/>
</dbReference>
<dbReference type="PANTHER" id="PTHR42804:SF1">
    <property type="entry name" value="ALDEHYDE DEHYDROGENASE-RELATED"/>
    <property type="match status" value="1"/>
</dbReference>
<dbReference type="InterPro" id="IPR016163">
    <property type="entry name" value="Ald_DH_C"/>
</dbReference>
<organism evidence="4 5">
    <name type="scientific">Sphaerisporangium melleum</name>
    <dbReference type="NCBI Taxonomy" id="321316"/>
    <lineage>
        <taxon>Bacteria</taxon>
        <taxon>Bacillati</taxon>
        <taxon>Actinomycetota</taxon>
        <taxon>Actinomycetes</taxon>
        <taxon>Streptosporangiales</taxon>
        <taxon>Streptosporangiaceae</taxon>
        <taxon>Sphaerisporangium</taxon>
    </lineage>
</organism>
<evidence type="ECO:0000313" key="4">
    <source>
        <dbReference type="EMBL" id="GGK67331.1"/>
    </source>
</evidence>
<reference evidence="4" key="2">
    <citation type="submission" date="2020-09" db="EMBL/GenBank/DDBJ databases">
        <authorList>
            <person name="Sun Q."/>
            <person name="Ohkuma M."/>
        </authorList>
    </citation>
    <scope>NUCLEOTIDE SEQUENCE</scope>
    <source>
        <strain evidence="4">JCM 13064</strain>
    </source>
</reference>
<dbReference type="SUPFAM" id="SSF53720">
    <property type="entry name" value="ALDH-like"/>
    <property type="match status" value="1"/>
</dbReference>
<evidence type="ECO:0000259" key="3">
    <source>
        <dbReference type="Pfam" id="PF00171"/>
    </source>
</evidence>
<dbReference type="InterPro" id="IPR016161">
    <property type="entry name" value="Ald_DH/histidinol_DH"/>
</dbReference>
<comment type="similarity">
    <text evidence="1">Belongs to the aldehyde dehydrogenase family.</text>
</comment>
<feature type="domain" description="Aldehyde dehydrogenase" evidence="3">
    <location>
        <begin position="22"/>
        <end position="471"/>
    </location>
</feature>
<dbReference type="Gene3D" id="3.40.605.10">
    <property type="entry name" value="Aldehyde Dehydrogenase, Chain A, domain 1"/>
    <property type="match status" value="1"/>
</dbReference>
<name>A0A917QTQ6_9ACTN</name>
<evidence type="ECO:0000313" key="5">
    <source>
        <dbReference type="Proteomes" id="UP000645217"/>
    </source>
</evidence>
<sequence>MSTTAHTTAAHWIDGRAGTAADLIDVVNPANGTTIAQVPAGTAADVDRAVAAARAAFPAWAATGPAERAAVVRRIAEGLHARAEEIATTITAEMGAPISLSRAAQATFPVAVASSFAALAEEFRWTEEIGTSLVVREPIGVVGAITPWNFPLQQIVSKLAPALVAGDTMVLKPSEIAPLTAGILAEVTAEAGLPAGVFNIVHGTGEVVGEAITAHPGIDMVSFTGSTRAGRRIAAVASQTVKRVALELGGKGANVILDDADLAQAVAHGVQMAFTNGGQVCGSWPRMIVPAALHDRVVELAVAAAAAYTVGDPAQESTVVGPMVSERHREKVNGYIERGVADGATLVFGGPGRPDGLDEGAYVRPTIFARVDPESVIAQEEIFGPVLTITPYDTVDQAVEIANGTPYGLTSGVFGGRERALAVARRLRAGQVDVNGGSWNVLAPFGGYKQSGNGREFGVLGLEEYLEVKSIQR</sequence>
<comment type="caution">
    <text evidence="4">The sequence shown here is derived from an EMBL/GenBank/DDBJ whole genome shotgun (WGS) entry which is preliminary data.</text>
</comment>
<keyword evidence="2" id="KW-0560">Oxidoreductase</keyword>
<dbReference type="CDD" id="cd07138">
    <property type="entry name" value="ALDH_CddD_SSP0762"/>
    <property type="match status" value="1"/>
</dbReference>
<dbReference type="RefSeq" id="WP_189161532.1">
    <property type="nucleotide sequence ID" value="NZ_BMNT01000003.1"/>
</dbReference>
<evidence type="ECO:0000256" key="2">
    <source>
        <dbReference type="ARBA" id="ARBA00023002"/>
    </source>
</evidence>
<dbReference type="InterPro" id="IPR015590">
    <property type="entry name" value="Aldehyde_DH_dom"/>
</dbReference>
<accession>A0A917QTQ6</accession>
<dbReference type="Gene3D" id="3.40.309.10">
    <property type="entry name" value="Aldehyde Dehydrogenase, Chain A, domain 2"/>
    <property type="match status" value="1"/>
</dbReference>
<dbReference type="EMBL" id="BMNT01000003">
    <property type="protein sequence ID" value="GGK67331.1"/>
    <property type="molecule type" value="Genomic_DNA"/>
</dbReference>
<dbReference type="GO" id="GO:0016620">
    <property type="term" value="F:oxidoreductase activity, acting on the aldehyde or oxo group of donors, NAD or NADP as acceptor"/>
    <property type="evidence" value="ECO:0007669"/>
    <property type="project" value="InterPro"/>
</dbReference>
<evidence type="ECO:0000256" key="1">
    <source>
        <dbReference type="ARBA" id="ARBA00009986"/>
    </source>
</evidence>
<dbReference type="InterPro" id="IPR016162">
    <property type="entry name" value="Ald_DH_N"/>
</dbReference>
<keyword evidence="5" id="KW-1185">Reference proteome</keyword>
<protein>
    <submittedName>
        <fullName evidence="4">Aldehyde dehydrogenase</fullName>
    </submittedName>
</protein>
<dbReference type="Pfam" id="PF00171">
    <property type="entry name" value="Aldedh"/>
    <property type="match status" value="1"/>
</dbReference>
<reference evidence="4" key="1">
    <citation type="journal article" date="2014" name="Int. J. Syst. Evol. Microbiol.">
        <title>Complete genome sequence of Corynebacterium casei LMG S-19264T (=DSM 44701T), isolated from a smear-ripened cheese.</title>
        <authorList>
            <consortium name="US DOE Joint Genome Institute (JGI-PGF)"/>
            <person name="Walter F."/>
            <person name="Albersmeier A."/>
            <person name="Kalinowski J."/>
            <person name="Ruckert C."/>
        </authorList>
    </citation>
    <scope>NUCLEOTIDE SEQUENCE</scope>
    <source>
        <strain evidence="4">JCM 13064</strain>
    </source>
</reference>
<dbReference type="PANTHER" id="PTHR42804">
    <property type="entry name" value="ALDEHYDE DEHYDROGENASE"/>
    <property type="match status" value="1"/>
</dbReference>
<dbReference type="AlphaFoldDB" id="A0A917QTQ6"/>
<proteinExistence type="inferred from homology"/>
<dbReference type="FunFam" id="3.40.605.10:FF:000007">
    <property type="entry name" value="NAD/NADP-dependent betaine aldehyde dehydrogenase"/>
    <property type="match status" value="1"/>
</dbReference>